<organism evidence="2 3">
    <name type="scientific">Pteropus alecto</name>
    <name type="common">Black flying fox</name>
    <dbReference type="NCBI Taxonomy" id="9402"/>
    <lineage>
        <taxon>Eukaryota</taxon>
        <taxon>Metazoa</taxon>
        <taxon>Chordata</taxon>
        <taxon>Craniata</taxon>
        <taxon>Vertebrata</taxon>
        <taxon>Euteleostomi</taxon>
        <taxon>Mammalia</taxon>
        <taxon>Eutheria</taxon>
        <taxon>Laurasiatheria</taxon>
        <taxon>Chiroptera</taxon>
        <taxon>Yinpterochiroptera</taxon>
        <taxon>Pteropodoidea</taxon>
        <taxon>Pteropodidae</taxon>
        <taxon>Pteropodinae</taxon>
        <taxon>Pteropus</taxon>
    </lineage>
</organism>
<gene>
    <name evidence="2" type="ORF">PAL_GLEAN10004687</name>
</gene>
<name>L5KZN0_PTEAL</name>
<dbReference type="Proteomes" id="UP000010552">
    <property type="component" value="Unassembled WGS sequence"/>
</dbReference>
<dbReference type="InParanoid" id="L5KZN0"/>
<evidence type="ECO:0000313" key="2">
    <source>
        <dbReference type="EMBL" id="ELK16852.1"/>
    </source>
</evidence>
<protein>
    <submittedName>
        <fullName evidence="2">Uncharacterized protein</fullName>
    </submittedName>
</protein>
<dbReference type="AlphaFoldDB" id="L5KZN0"/>
<evidence type="ECO:0000256" key="1">
    <source>
        <dbReference type="SAM" id="MobiDB-lite"/>
    </source>
</evidence>
<keyword evidence="3" id="KW-1185">Reference proteome</keyword>
<reference evidence="3" key="1">
    <citation type="journal article" date="2013" name="Science">
        <title>Comparative analysis of bat genomes provides insight into the evolution of flight and immunity.</title>
        <authorList>
            <person name="Zhang G."/>
            <person name="Cowled C."/>
            <person name="Shi Z."/>
            <person name="Huang Z."/>
            <person name="Bishop-Lilly K.A."/>
            <person name="Fang X."/>
            <person name="Wynne J.W."/>
            <person name="Xiong Z."/>
            <person name="Baker M.L."/>
            <person name="Zhao W."/>
            <person name="Tachedjian M."/>
            <person name="Zhu Y."/>
            <person name="Zhou P."/>
            <person name="Jiang X."/>
            <person name="Ng J."/>
            <person name="Yang L."/>
            <person name="Wu L."/>
            <person name="Xiao J."/>
            <person name="Feng Y."/>
            <person name="Chen Y."/>
            <person name="Sun X."/>
            <person name="Zhang Y."/>
            <person name="Marsh G.A."/>
            <person name="Crameri G."/>
            <person name="Broder C.C."/>
            <person name="Frey K.G."/>
            <person name="Wang L.F."/>
            <person name="Wang J."/>
        </authorList>
    </citation>
    <scope>NUCLEOTIDE SEQUENCE [LARGE SCALE GENOMIC DNA]</scope>
</reference>
<dbReference type="EMBL" id="KB030428">
    <property type="protein sequence ID" value="ELK16852.1"/>
    <property type="molecule type" value="Genomic_DNA"/>
</dbReference>
<feature type="region of interest" description="Disordered" evidence="1">
    <location>
        <begin position="1"/>
        <end position="32"/>
    </location>
</feature>
<proteinExistence type="predicted"/>
<evidence type="ECO:0000313" key="3">
    <source>
        <dbReference type="Proteomes" id="UP000010552"/>
    </source>
</evidence>
<sequence>MRAKRPCQPVPVPALGVAQNASQHHPSPGKPHLLFYPERVGPRKPSWALLTKPHLGQVTAQEKALCRKSPVSGVGW</sequence>
<accession>L5KZN0</accession>